<name>A0A6J4LSF4_9BACT</name>
<feature type="non-terminal residue" evidence="2">
    <location>
        <position position="1"/>
    </location>
</feature>
<accession>A0A6J4LSF4</accession>
<dbReference type="AlphaFoldDB" id="A0A6J4LSF4"/>
<gene>
    <name evidence="2" type="ORF">AVDCRST_MAG11-2959</name>
</gene>
<feature type="compositionally biased region" description="Basic residues" evidence="1">
    <location>
        <begin position="21"/>
        <end position="34"/>
    </location>
</feature>
<sequence>GADERSRTHHRPTADSTCSATRRRNQRTCGRRLHPRRAREDDAFGCAAL</sequence>
<protein>
    <submittedName>
        <fullName evidence="2">Uncharacterized protein</fullName>
    </submittedName>
</protein>
<feature type="non-terminal residue" evidence="2">
    <location>
        <position position="49"/>
    </location>
</feature>
<reference evidence="2" key="1">
    <citation type="submission" date="2020-02" db="EMBL/GenBank/DDBJ databases">
        <authorList>
            <person name="Meier V. D."/>
        </authorList>
    </citation>
    <scope>NUCLEOTIDE SEQUENCE</scope>
    <source>
        <strain evidence="2">AVDCRST_MAG11</strain>
    </source>
</reference>
<feature type="region of interest" description="Disordered" evidence="1">
    <location>
        <begin position="1"/>
        <end position="34"/>
    </location>
</feature>
<evidence type="ECO:0000256" key="1">
    <source>
        <dbReference type="SAM" id="MobiDB-lite"/>
    </source>
</evidence>
<proteinExistence type="predicted"/>
<organism evidence="2">
    <name type="scientific">uncultured Gemmatimonadaceae bacterium</name>
    <dbReference type="NCBI Taxonomy" id="246130"/>
    <lineage>
        <taxon>Bacteria</taxon>
        <taxon>Pseudomonadati</taxon>
        <taxon>Gemmatimonadota</taxon>
        <taxon>Gemmatimonadia</taxon>
        <taxon>Gemmatimonadales</taxon>
        <taxon>Gemmatimonadaceae</taxon>
        <taxon>environmental samples</taxon>
    </lineage>
</organism>
<dbReference type="EMBL" id="CADCTU010000650">
    <property type="protein sequence ID" value="CAA9340876.1"/>
    <property type="molecule type" value="Genomic_DNA"/>
</dbReference>
<evidence type="ECO:0000313" key="2">
    <source>
        <dbReference type="EMBL" id="CAA9340876.1"/>
    </source>
</evidence>